<protein>
    <recommendedName>
        <fullName evidence="1">Ig-like domain-containing protein</fullName>
    </recommendedName>
</protein>
<organism evidence="2 3">
    <name type="scientific">Mytilus coruscus</name>
    <name type="common">Sea mussel</name>
    <dbReference type="NCBI Taxonomy" id="42192"/>
    <lineage>
        <taxon>Eukaryota</taxon>
        <taxon>Metazoa</taxon>
        <taxon>Spiralia</taxon>
        <taxon>Lophotrochozoa</taxon>
        <taxon>Mollusca</taxon>
        <taxon>Bivalvia</taxon>
        <taxon>Autobranchia</taxon>
        <taxon>Pteriomorphia</taxon>
        <taxon>Mytilida</taxon>
        <taxon>Mytiloidea</taxon>
        <taxon>Mytilidae</taxon>
        <taxon>Mytilinae</taxon>
        <taxon>Mytilus</taxon>
    </lineage>
</organism>
<name>A0A6J8EN07_MYTCO</name>
<gene>
    <name evidence="2" type="ORF">MCOR_53964</name>
</gene>
<feature type="domain" description="Ig-like" evidence="1">
    <location>
        <begin position="138"/>
        <end position="232"/>
    </location>
</feature>
<accession>A0A6J8EN07</accession>
<dbReference type="Pfam" id="PF07686">
    <property type="entry name" value="V-set"/>
    <property type="match status" value="1"/>
</dbReference>
<dbReference type="SUPFAM" id="SSF48726">
    <property type="entry name" value="Immunoglobulin"/>
    <property type="match status" value="1"/>
</dbReference>
<dbReference type="OrthoDB" id="6137182at2759"/>
<dbReference type="InterPro" id="IPR013783">
    <property type="entry name" value="Ig-like_fold"/>
</dbReference>
<dbReference type="PROSITE" id="PS50835">
    <property type="entry name" value="IG_LIKE"/>
    <property type="match status" value="2"/>
</dbReference>
<dbReference type="InterPro" id="IPR036179">
    <property type="entry name" value="Ig-like_dom_sf"/>
</dbReference>
<reference evidence="2 3" key="1">
    <citation type="submission" date="2020-06" db="EMBL/GenBank/DDBJ databases">
        <authorList>
            <person name="Li R."/>
            <person name="Bekaert M."/>
        </authorList>
    </citation>
    <scope>NUCLEOTIDE SEQUENCE [LARGE SCALE GENOMIC DNA]</scope>
    <source>
        <strain evidence="3">wild</strain>
    </source>
</reference>
<dbReference type="InterPro" id="IPR007110">
    <property type="entry name" value="Ig-like_dom"/>
</dbReference>
<dbReference type="Proteomes" id="UP000507470">
    <property type="component" value="Unassembled WGS sequence"/>
</dbReference>
<evidence type="ECO:0000259" key="1">
    <source>
        <dbReference type="PROSITE" id="PS50835"/>
    </source>
</evidence>
<feature type="domain" description="Ig-like" evidence="1">
    <location>
        <begin position="1"/>
        <end position="94"/>
    </location>
</feature>
<keyword evidence="3" id="KW-1185">Reference proteome</keyword>
<proteinExistence type="predicted"/>
<evidence type="ECO:0000313" key="3">
    <source>
        <dbReference type="Proteomes" id="UP000507470"/>
    </source>
</evidence>
<dbReference type="EMBL" id="CACVKT020009431">
    <property type="protein sequence ID" value="CAC5421880.1"/>
    <property type="molecule type" value="Genomic_DNA"/>
</dbReference>
<dbReference type="Gene3D" id="2.60.40.10">
    <property type="entry name" value="Immunoglobulins"/>
    <property type="match status" value="1"/>
</dbReference>
<sequence length="355" mass="40949">MQFELLMCVLLHISNGNKTFVKEYTTAEIICPLKLTEKDNVSWYYEESKPIVIMNVINPEFKFKYSINSALNKGKLSINIYNFTESDEGKYSCQGIVSGEHKEGIVTVSLCRMMKTNKDKLRGQTDTYICFMVNEDQCIITGFDSEFHIKIEWVSSEEREHRRFDNNELYIYTCTCNPSSVEENVSCNESIDTYYLNKTLLFKDSKMANNGIYQCSLAQNKTDNRSTNTRLPKWVNLRSSDFENTNRLNSESERVSDNRPISNSSRSSITLFHFYINTSIGSTNNMPARYENELNHPSQLGPCDIWTNNSYSNNTSESGTLQVNQYMNIANSDFPNEYEDLKHLSGDTHTYETLP</sequence>
<dbReference type="InterPro" id="IPR013106">
    <property type="entry name" value="Ig_V-set"/>
</dbReference>
<dbReference type="AlphaFoldDB" id="A0A6J8EN07"/>
<evidence type="ECO:0000313" key="2">
    <source>
        <dbReference type="EMBL" id="CAC5421880.1"/>
    </source>
</evidence>